<organism evidence="2 3">
    <name type="scientific">Amanita muscaria (strain Koide BX008)</name>
    <dbReference type="NCBI Taxonomy" id="946122"/>
    <lineage>
        <taxon>Eukaryota</taxon>
        <taxon>Fungi</taxon>
        <taxon>Dikarya</taxon>
        <taxon>Basidiomycota</taxon>
        <taxon>Agaricomycotina</taxon>
        <taxon>Agaricomycetes</taxon>
        <taxon>Agaricomycetidae</taxon>
        <taxon>Agaricales</taxon>
        <taxon>Pluteineae</taxon>
        <taxon>Amanitaceae</taxon>
        <taxon>Amanita</taxon>
    </lineage>
</organism>
<proteinExistence type="predicted"/>
<dbReference type="STRING" id="946122.A0A0C2SW00"/>
<reference evidence="2 3" key="1">
    <citation type="submission" date="2014-04" db="EMBL/GenBank/DDBJ databases">
        <title>Evolutionary Origins and Diversification of the Mycorrhizal Mutualists.</title>
        <authorList>
            <consortium name="DOE Joint Genome Institute"/>
            <consortium name="Mycorrhizal Genomics Consortium"/>
            <person name="Kohler A."/>
            <person name="Kuo A."/>
            <person name="Nagy L.G."/>
            <person name="Floudas D."/>
            <person name="Copeland A."/>
            <person name="Barry K.W."/>
            <person name="Cichocki N."/>
            <person name="Veneault-Fourrey C."/>
            <person name="LaButti K."/>
            <person name="Lindquist E.A."/>
            <person name="Lipzen A."/>
            <person name="Lundell T."/>
            <person name="Morin E."/>
            <person name="Murat C."/>
            <person name="Riley R."/>
            <person name="Ohm R."/>
            <person name="Sun H."/>
            <person name="Tunlid A."/>
            <person name="Henrissat B."/>
            <person name="Grigoriev I.V."/>
            <person name="Hibbett D.S."/>
            <person name="Martin F."/>
        </authorList>
    </citation>
    <scope>NUCLEOTIDE SEQUENCE [LARGE SCALE GENOMIC DNA]</scope>
    <source>
        <strain evidence="2 3">Koide BX008</strain>
    </source>
</reference>
<dbReference type="PANTHER" id="PTHR43383:SF2">
    <property type="entry name" value="AMIDOHYDROLASE 2 FAMILY PROTEIN"/>
    <property type="match status" value="1"/>
</dbReference>
<evidence type="ECO:0000313" key="3">
    <source>
        <dbReference type="Proteomes" id="UP000054549"/>
    </source>
</evidence>
<dbReference type="InterPro" id="IPR006680">
    <property type="entry name" value="Amidohydro-rel"/>
</dbReference>
<dbReference type="Gene3D" id="3.20.20.140">
    <property type="entry name" value="Metal-dependent hydrolases"/>
    <property type="match status" value="1"/>
</dbReference>
<keyword evidence="3" id="KW-1185">Reference proteome</keyword>
<gene>
    <name evidence="2" type="ORF">M378DRAFT_86688</name>
</gene>
<dbReference type="OrthoDB" id="3364440at2759"/>
<dbReference type="InParanoid" id="A0A0C2SW00"/>
<dbReference type="GO" id="GO:0016787">
    <property type="term" value="F:hydrolase activity"/>
    <property type="evidence" value="ECO:0007669"/>
    <property type="project" value="InterPro"/>
</dbReference>
<dbReference type="SUPFAM" id="SSF51556">
    <property type="entry name" value="Metallo-dependent hydrolases"/>
    <property type="match status" value="1"/>
</dbReference>
<feature type="domain" description="Amidohydrolase-related" evidence="1">
    <location>
        <begin position="233"/>
        <end position="376"/>
    </location>
</feature>
<dbReference type="PANTHER" id="PTHR43383">
    <property type="entry name" value="NODULIN 6"/>
    <property type="match status" value="1"/>
</dbReference>
<evidence type="ECO:0000313" key="2">
    <source>
        <dbReference type="EMBL" id="KIL58284.1"/>
    </source>
</evidence>
<dbReference type="HOGENOM" id="CLU_017290_4_0_1"/>
<evidence type="ECO:0000259" key="1">
    <source>
        <dbReference type="Pfam" id="PF04909"/>
    </source>
</evidence>
<dbReference type="InterPro" id="IPR032466">
    <property type="entry name" value="Metal_Hydrolase"/>
</dbReference>
<dbReference type="Pfam" id="PF04909">
    <property type="entry name" value="Amidohydro_2"/>
    <property type="match status" value="1"/>
</dbReference>
<dbReference type="AlphaFoldDB" id="A0A0C2SW00"/>
<dbReference type="Proteomes" id="UP000054549">
    <property type="component" value="Unassembled WGS sequence"/>
</dbReference>
<accession>A0A0C2SW00</accession>
<sequence length="409" mass="46256">MALFHNSSLPIVGLTYPAIDNHAHPLLKPEYRDSLPFEGVISEATDQALIEDSPTTLACLRATRHLRELFGLPLDATWEDVKAARKTLDYLELCKKCMEETRIHCILLDDGLGSQEKMEGLEWHDQFLQLKTKRIVRIETEAEAKIFKPHLEAEGLGQSTVHKLFQQFTRQFEQHLAQLVQSAESRVVGFKSVVCYRTGLDVSLGDSQETLEQAFHDIFLSYRQTQKLRIQNKPFNDHVVRSVLDLCGQTGKPIQFHTGLGDNDLSLKLASPAHLQPLIKAYPKVKFILLHASYPFTREAGYLTAVYQNVYLDFGEIFPFVSASGQKDTIRQVLELSPTNKIMFSTDGHFWPESYYLGTLQARVALCDVLQEAIREGDVTEVEAIEIVKAGLFKNANRIYGLGFGDPEM</sequence>
<dbReference type="EMBL" id="KN818342">
    <property type="protein sequence ID" value="KIL58284.1"/>
    <property type="molecule type" value="Genomic_DNA"/>
</dbReference>
<name>A0A0C2SW00_AMAMK</name>
<protein>
    <recommendedName>
        <fullName evidence="1">Amidohydrolase-related domain-containing protein</fullName>
    </recommendedName>
</protein>